<gene>
    <name evidence="2" type="ORF">FSB_LOCUS12086</name>
</gene>
<sequence>MMRDLEINKEEEDVDPSEAFLGLKPPYKAALRGDWDAMKSFFNDYPEHVVSPLTINEDTAFHIAAYSESKDLLQHLVHLLPPSGIFDALSKKNNHGNNTFHEVVKTKQVETAKFLIAKLMASNGEDGVRGSSRVKELLEDRNKLGETPIYTAVALGQTTMAKFFNTKVDDIIHHFQRNDGISILHIAVIGQHFETAIWLLGKEKKLAKQKEQNDLTSLHLLAKMPDAFKSSSRMDQTGTSSSIILANGIEEIFDKIIDLHPQAIEHINKDEGNILHFAIAHRQREIFRRVKQMKVVMQCRLVSRIDMNGYTLLHQAADMKYYKPTKPGPALQLQEELKWLDVAVLVATVVFAAAYTVPGGNDANGHPNFIKSPFFSFFTVMDSYLPCELLDFRRHVPLDPLISNLSRNISSNLSHGS</sequence>
<dbReference type="PANTHER" id="PTHR24177">
    <property type="entry name" value="CASKIN"/>
    <property type="match status" value="1"/>
</dbReference>
<dbReference type="Gene3D" id="1.25.40.20">
    <property type="entry name" value="Ankyrin repeat-containing domain"/>
    <property type="match status" value="2"/>
</dbReference>
<dbReference type="Pfam" id="PF13962">
    <property type="entry name" value="PGG"/>
    <property type="match status" value="1"/>
</dbReference>
<protein>
    <recommendedName>
        <fullName evidence="1">PGG domain-containing protein</fullName>
    </recommendedName>
</protein>
<evidence type="ECO:0000313" key="2">
    <source>
        <dbReference type="EMBL" id="SPC84204.1"/>
    </source>
</evidence>
<reference evidence="2" key="1">
    <citation type="submission" date="2018-02" db="EMBL/GenBank/DDBJ databases">
        <authorList>
            <person name="Cohen D.B."/>
            <person name="Kent A.D."/>
        </authorList>
    </citation>
    <scope>NUCLEOTIDE SEQUENCE</scope>
</reference>
<dbReference type="SUPFAM" id="SSF48403">
    <property type="entry name" value="Ankyrin repeat"/>
    <property type="match status" value="1"/>
</dbReference>
<dbReference type="PANTHER" id="PTHR24177:SF215">
    <property type="entry name" value="PGG DOMAIN-CONTAINING PROTEIN"/>
    <property type="match status" value="1"/>
</dbReference>
<dbReference type="GO" id="GO:0016020">
    <property type="term" value="C:membrane"/>
    <property type="evidence" value="ECO:0007669"/>
    <property type="project" value="TreeGrafter"/>
</dbReference>
<feature type="domain" description="PGG" evidence="1">
    <location>
        <begin position="342"/>
        <end position="383"/>
    </location>
</feature>
<dbReference type="InterPro" id="IPR026961">
    <property type="entry name" value="PGG_dom"/>
</dbReference>
<name>A0A2N9FBN6_FAGSY</name>
<dbReference type="InterPro" id="IPR002110">
    <property type="entry name" value="Ankyrin_rpt"/>
</dbReference>
<dbReference type="AlphaFoldDB" id="A0A2N9FBN6"/>
<dbReference type="EMBL" id="OIVN01000694">
    <property type="protein sequence ID" value="SPC84204.1"/>
    <property type="molecule type" value="Genomic_DNA"/>
</dbReference>
<proteinExistence type="predicted"/>
<accession>A0A2N9FBN6</accession>
<evidence type="ECO:0000259" key="1">
    <source>
        <dbReference type="Pfam" id="PF13962"/>
    </source>
</evidence>
<dbReference type="InterPro" id="IPR036770">
    <property type="entry name" value="Ankyrin_rpt-contain_sf"/>
</dbReference>
<organism evidence="2">
    <name type="scientific">Fagus sylvatica</name>
    <name type="common">Beechnut</name>
    <dbReference type="NCBI Taxonomy" id="28930"/>
    <lineage>
        <taxon>Eukaryota</taxon>
        <taxon>Viridiplantae</taxon>
        <taxon>Streptophyta</taxon>
        <taxon>Embryophyta</taxon>
        <taxon>Tracheophyta</taxon>
        <taxon>Spermatophyta</taxon>
        <taxon>Magnoliopsida</taxon>
        <taxon>eudicotyledons</taxon>
        <taxon>Gunneridae</taxon>
        <taxon>Pentapetalae</taxon>
        <taxon>rosids</taxon>
        <taxon>fabids</taxon>
        <taxon>Fagales</taxon>
        <taxon>Fagaceae</taxon>
        <taxon>Fagus</taxon>
    </lineage>
</organism>
<dbReference type="SMART" id="SM00248">
    <property type="entry name" value="ANK"/>
    <property type="match status" value="4"/>
</dbReference>